<protein>
    <submittedName>
        <fullName evidence="2">Fibronectin</fullName>
    </submittedName>
</protein>
<dbReference type="Pfam" id="PF17963">
    <property type="entry name" value="Big_9"/>
    <property type="match status" value="1"/>
</dbReference>
<comment type="caution">
    <text evidence="2">The sequence shown here is derived from an EMBL/GenBank/DDBJ whole genome shotgun (WGS) entry which is preliminary data.</text>
</comment>
<dbReference type="Pfam" id="PF09136">
    <property type="entry name" value="Glucodextran_B"/>
    <property type="match status" value="2"/>
</dbReference>
<dbReference type="Gene3D" id="2.160.20.10">
    <property type="entry name" value="Single-stranded right-handed beta-helix, Pectin lyase-like"/>
    <property type="match status" value="1"/>
</dbReference>
<dbReference type="Pfam" id="PF13753">
    <property type="entry name" value="SWM_repeat"/>
    <property type="match status" value="1"/>
</dbReference>
<dbReference type="PROSITE" id="PS50853">
    <property type="entry name" value="FN3"/>
    <property type="match status" value="3"/>
</dbReference>
<evidence type="ECO:0000313" key="3">
    <source>
        <dbReference type="Proteomes" id="UP000031433"/>
    </source>
</evidence>
<dbReference type="CDD" id="cd00063">
    <property type="entry name" value="FN3"/>
    <property type="match status" value="3"/>
</dbReference>
<dbReference type="InterPro" id="IPR013783">
    <property type="entry name" value="Ig-like_fold"/>
</dbReference>
<name>A0A0C1U9F2_9BACT</name>
<dbReference type="InterPro" id="IPR036116">
    <property type="entry name" value="FN3_sf"/>
</dbReference>
<organism evidence="2 3">
    <name type="scientific">Geobacter soli</name>
    <dbReference type="NCBI Taxonomy" id="1510391"/>
    <lineage>
        <taxon>Bacteria</taxon>
        <taxon>Pseudomonadati</taxon>
        <taxon>Thermodesulfobacteriota</taxon>
        <taxon>Desulfuromonadia</taxon>
        <taxon>Geobacterales</taxon>
        <taxon>Geobacteraceae</taxon>
        <taxon>Geobacter</taxon>
    </lineage>
</organism>
<proteinExistence type="predicted"/>
<dbReference type="InterPro" id="IPR028059">
    <property type="entry name" value="SWM_rpt"/>
</dbReference>
<dbReference type="SMART" id="SM00710">
    <property type="entry name" value="PbH1"/>
    <property type="match status" value="7"/>
</dbReference>
<dbReference type="InterPro" id="IPR006626">
    <property type="entry name" value="PbH1"/>
</dbReference>
<dbReference type="InterPro" id="IPR012334">
    <property type="entry name" value="Pectin_lyas_fold"/>
</dbReference>
<feature type="domain" description="Fibronectin type-III" evidence="1">
    <location>
        <begin position="538"/>
        <end position="627"/>
    </location>
</feature>
<dbReference type="InterPro" id="IPR003961">
    <property type="entry name" value="FN3_dom"/>
</dbReference>
<dbReference type="EMBL" id="JXBL01000001">
    <property type="protein sequence ID" value="KIE44205.1"/>
    <property type="molecule type" value="Genomic_DNA"/>
</dbReference>
<dbReference type="SUPFAM" id="SSF49265">
    <property type="entry name" value="Fibronectin type III"/>
    <property type="match status" value="3"/>
</dbReference>
<feature type="domain" description="Fibronectin type-III" evidence="1">
    <location>
        <begin position="711"/>
        <end position="802"/>
    </location>
</feature>
<dbReference type="Proteomes" id="UP000031433">
    <property type="component" value="Unassembled WGS sequence"/>
</dbReference>
<dbReference type="SUPFAM" id="SSF51126">
    <property type="entry name" value="Pectin lyase-like"/>
    <property type="match status" value="1"/>
</dbReference>
<gene>
    <name evidence="2" type="ORF">SE37_11115</name>
</gene>
<dbReference type="Gene3D" id="2.60.40.10">
    <property type="entry name" value="Immunoglobulins"/>
    <property type="match status" value="7"/>
</dbReference>
<evidence type="ECO:0000259" key="1">
    <source>
        <dbReference type="PROSITE" id="PS50853"/>
    </source>
</evidence>
<dbReference type="SMART" id="SM00060">
    <property type="entry name" value="FN3"/>
    <property type="match status" value="3"/>
</dbReference>
<evidence type="ECO:0000313" key="2">
    <source>
        <dbReference type="EMBL" id="KIE44205.1"/>
    </source>
</evidence>
<sequence>MYFMQAFGRLAGRCRPMGTLGAALGVILSLMVILGGTAQAAITARITMTTYPEFASQNTPPGHITFMRASIPNAGNNYDASVAWQDITGNVTNLAVNLGTTPGYFTMGFNDNSYMSAASCTSNVNFSTSSAYMTDGGSFDVLITCTVPDTTPPTPQSAATNAAGTTVTITFDESIEASDGWASTSDFTVTVNSAPVTVSGLSFSGASVTLTLATPVSIGQTVKVGFDDSNMGLIDAAWNQVASFSNLAVTNNSTVFFNAAPTFVGATTTLTVNANSGAADIKGLLHASDSDTGQTLTWSQNTAPSHGSLSFAGATASSGSTDITPGGTITYTPATNYAGSDSFAVRVSDGTDTATRTITVTVNAVVPGAPTIGTATAGDTQVSVAFTAPASTGGAITGYTATASPGGRAGTCAAPPCIVTGLTNGTAYTFTVTATNSAGTGSASAASNSVTPKAAQTITFSNPGGQNFGATPTLTATATSGLTVTFSSSTTGVCTITSGGALSFLTAGTCTINADQAGNGAFLAAPTVSRSFAVNAVVPGAPTSVTATAGNGQVSITFTAPASTGGAAITGYTATSNPGGITGTCAASPCTVTGLTNGTAYTFTVTATNSAGTGSASAASNSVTPKVAQTITFANPGAQNFGTAPTLTATATSGLTVSFSSATTGVCTVTSGGALSFLATGTCTISADQAGDGSYLAAATVSRSFAVNAVVPGAPTGVTASPDDGQASVTFSAPASTGGAAITGYTATSNPGGITGTCATSPCLITGLTNGVAYTFTVTATNGVGTSPASTASNSVTPTPGPTVISVAVPANGSYGTGSTLDFTVTWDSPATVTGTPRIALTIGGTTVYADYVSSPTITTSLFRYVVTAGKNDTDGITIGALTLNGGSIRNDSGVNATLTLNSVGSTTGVLVDTTSPVVSSVTVPGNGIYPAGQHLDFTVSFSENVTVTGTDSTLGLTIGATPRTAAYLAKTATAITYRYTVQSGDLDSDGIAVGGLTLNGSTIIDVAGNGANLSLNGVGATAGVLVDTEQPAVTAFTVATRAAGLTVPIASFTAADGSGSGVAGYLITSSDTPPPAGDPGWSALAPTTYTVAATGTHTLYPWVKDAAGNVSAVHGAPATVGVYPVLYAVPGGRESGFCESWANACELRYALANAVNGQDIWAAAGTYTPTTGTDRSATFRLVSGVALYGGFAGTETARAERNFRVNVTILSGDLGAQGNAGDNSYHVVTGADSATLDGFTISGGNANGTSQDSYGGGMYNDHINSPIVANCIFTGNYAGLGGGMFNFGSSPTVTNCSFSGNTAISYGGGMYNNTANPVLTDCTFSNNHSSAYGGGMINGVLSTPTLTNCTFSGNSANISGGGIYNNFGNPSVANCTFSGNSAGTSGGGMYNANNSPVIRNSIFWGNSNGEISDNASTPTVSDSVVQGGYPGGSNIIAADPLLAPLADNGGTTRTMALLSGSPAIGAANCSAGPAADQRGMTRPQDATCDMGAFERGVPAAVAAVDGAGQSAAVNAVFAAPLRLKVTDSLGAVLDGISVAFAGSGSGAGIAAGGSATTNPAGIASFTATANGTVGSYSVTATVSSLTAGYPLTNIKGDQAITFNPPATVTFGDAPITLSATGGASGNPVTFAVTSGPGSLSGTTLTITGVGSIAVTASQAGNTNYNAAPDAQRTITVGKAGQSIAFGAAPTVVVNGTGTVSATAASGLAVSFTSTTPAVCSVTGSTVAGLTAGSCTIAANQAGNASYNPAPQVTQTFAIGKASQSIAFGAVPSLTVGGTATLSATATSGLPVAFTSATPTVCSVTGSTVTGKALGTCSITASQPGDANYNAAPQATQGITVVYGTTPPMMALSILSDNAVTTDTTQNICGIATDPAGIRSVTVNDEEVSVNPDGSFSYPVQLVAMANPVRIVATNNAGISSAVTRTINLDASAPRLTVASPDDNAVTWQQHITVGGSVTPLDPTTVVSWSVNGSAPQVAAISGADYSFVANLREGMNTILITAANAAGQTVEAKRTVTSASLFSLAITDPAADIRTALGTYTLTGQVADNTSPVAVTVTMDGHSYSPAVVNGAFRQQLTFSEDKVYQVAVTGVDQNSNTLTVQRNIIYTQPSATGTTGAGVTIVDALQALRMTVGIIRPDNSQIARLDVAPMVNGVSVGDGRIDIMDVIVILRMAMGMIH</sequence>
<accession>A0A0C1U9F2</accession>
<dbReference type="NCBIfam" id="NF041518">
    <property type="entry name" value="choice_anch_Q"/>
    <property type="match status" value="1"/>
</dbReference>
<dbReference type="InterPro" id="IPR011050">
    <property type="entry name" value="Pectin_lyase_fold/virulence"/>
</dbReference>
<dbReference type="PANTHER" id="PTHR34720">
    <property type="entry name" value="MICROCYSTIN DEPENDENT PROTEIN"/>
    <property type="match status" value="1"/>
</dbReference>
<dbReference type="SUPFAM" id="SSF49373">
    <property type="entry name" value="Invasin/intimin cell-adhesion fragments"/>
    <property type="match status" value="1"/>
</dbReference>
<dbReference type="Pfam" id="PF00041">
    <property type="entry name" value="fn3"/>
    <property type="match status" value="3"/>
</dbReference>
<feature type="domain" description="Fibronectin type-III" evidence="1">
    <location>
        <begin position="366"/>
        <end position="454"/>
    </location>
</feature>
<dbReference type="InterPro" id="IPR008964">
    <property type="entry name" value="Invasin/intimin_cell_adhesion"/>
</dbReference>
<dbReference type="PANTHER" id="PTHR34720:SF9">
    <property type="entry name" value="BLR4714 PROTEIN"/>
    <property type="match status" value="1"/>
</dbReference>
<keyword evidence="3" id="KW-1185">Reference proteome</keyword>
<reference evidence="2 3" key="1">
    <citation type="submission" date="2015-01" db="EMBL/GenBank/DDBJ databases">
        <title>Genome sequence of the anaerobic bacterium Geobacter soli GSS01, a dissimilatory Fe(III) reducer from soil.</title>
        <authorList>
            <person name="Yang G."/>
            <person name="Zhou S."/>
        </authorList>
    </citation>
    <scope>NUCLEOTIDE SEQUENCE [LARGE SCALE GENOMIC DNA]</scope>
    <source>
        <strain evidence="2 3">GSS01</strain>
    </source>
</reference>
<dbReference type="InterPro" id="IPR059226">
    <property type="entry name" value="Choice_anch_Q_dom"/>
</dbReference>